<feature type="region of interest" description="Disordered" evidence="1">
    <location>
        <begin position="1"/>
        <end position="47"/>
    </location>
</feature>
<evidence type="ECO:0000256" key="1">
    <source>
        <dbReference type="SAM" id="MobiDB-lite"/>
    </source>
</evidence>
<proteinExistence type="predicted"/>
<dbReference type="EMBL" id="HACG01051296">
    <property type="protein sequence ID" value="CEK98167.1"/>
    <property type="molecule type" value="Transcribed_RNA"/>
</dbReference>
<protein>
    <submittedName>
        <fullName evidence="2">Uncharacterized protein</fullName>
    </submittedName>
</protein>
<sequence length="81" mass="8327">GSVQQGSAENITSRFGVHFRNMDESGSSPVPNNTSGTVASSSGRGYINESGLNGIRQLLDDVNAQLASADDANVSSVDTPN</sequence>
<feature type="non-terminal residue" evidence="2">
    <location>
        <position position="81"/>
    </location>
</feature>
<feature type="compositionally biased region" description="Polar residues" evidence="1">
    <location>
        <begin position="24"/>
        <end position="43"/>
    </location>
</feature>
<accession>A0A0B7BYZ7</accession>
<gene>
    <name evidence="2" type="primary">ORF217988</name>
</gene>
<name>A0A0B7BYZ7_9EUPU</name>
<reference evidence="2" key="1">
    <citation type="submission" date="2014-12" db="EMBL/GenBank/DDBJ databases">
        <title>Insight into the proteome of Arion vulgaris.</title>
        <authorList>
            <person name="Aradska J."/>
            <person name="Bulat T."/>
            <person name="Smidak R."/>
            <person name="Sarate P."/>
            <person name="Gangsoo J."/>
            <person name="Sialana F."/>
            <person name="Bilban M."/>
            <person name="Lubec G."/>
        </authorList>
    </citation>
    <scope>NUCLEOTIDE SEQUENCE</scope>
    <source>
        <tissue evidence="2">Skin</tissue>
    </source>
</reference>
<evidence type="ECO:0000313" key="2">
    <source>
        <dbReference type="EMBL" id="CEK98167.1"/>
    </source>
</evidence>
<dbReference type="AlphaFoldDB" id="A0A0B7BYZ7"/>
<organism evidence="2">
    <name type="scientific">Arion vulgaris</name>
    <dbReference type="NCBI Taxonomy" id="1028688"/>
    <lineage>
        <taxon>Eukaryota</taxon>
        <taxon>Metazoa</taxon>
        <taxon>Spiralia</taxon>
        <taxon>Lophotrochozoa</taxon>
        <taxon>Mollusca</taxon>
        <taxon>Gastropoda</taxon>
        <taxon>Heterobranchia</taxon>
        <taxon>Euthyneura</taxon>
        <taxon>Panpulmonata</taxon>
        <taxon>Eupulmonata</taxon>
        <taxon>Stylommatophora</taxon>
        <taxon>Helicina</taxon>
        <taxon>Arionoidea</taxon>
        <taxon>Arionidae</taxon>
        <taxon>Arion</taxon>
    </lineage>
</organism>
<feature type="compositionally biased region" description="Polar residues" evidence="1">
    <location>
        <begin position="1"/>
        <end position="13"/>
    </location>
</feature>
<feature type="non-terminal residue" evidence="2">
    <location>
        <position position="1"/>
    </location>
</feature>